<reference evidence="4 5" key="1">
    <citation type="journal article" date="2016" name="Nat. Commun.">
        <title>Thousands of microbial genomes shed light on interconnected biogeochemical processes in an aquifer system.</title>
        <authorList>
            <person name="Anantharaman K."/>
            <person name="Brown C.T."/>
            <person name="Hug L.A."/>
            <person name="Sharon I."/>
            <person name="Castelle C.J."/>
            <person name="Probst A.J."/>
            <person name="Thomas B.C."/>
            <person name="Singh A."/>
            <person name="Wilkins M.J."/>
            <person name="Karaoz U."/>
            <person name="Brodie E.L."/>
            <person name="Williams K.H."/>
            <person name="Hubbard S.S."/>
            <person name="Banfield J.F."/>
        </authorList>
    </citation>
    <scope>NUCLEOTIDE SEQUENCE [LARGE SCALE GENOMIC DNA]</scope>
</reference>
<dbReference type="GO" id="GO:1901135">
    <property type="term" value="P:carbohydrate derivative metabolic process"/>
    <property type="evidence" value="ECO:0007669"/>
    <property type="project" value="InterPro"/>
</dbReference>
<feature type="domain" description="SIS" evidence="3">
    <location>
        <begin position="40"/>
        <end position="192"/>
    </location>
</feature>
<accession>A0A1F5G2R9</accession>
<evidence type="ECO:0000313" key="5">
    <source>
        <dbReference type="Proteomes" id="UP000176628"/>
    </source>
</evidence>
<dbReference type="EMBL" id="MFAV01000031">
    <property type="protein sequence ID" value="OGD86139.1"/>
    <property type="molecule type" value="Genomic_DNA"/>
</dbReference>
<dbReference type="Pfam" id="PF10432">
    <property type="entry name" value="bact-PGI_C"/>
    <property type="match status" value="1"/>
</dbReference>
<dbReference type="AlphaFoldDB" id="A0A1F5G2R9"/>
<dbReference type="InterPro" id="IPR019490">
    <property type="entry name" value="Glu6P/Mann6P_isomerase_C"/>
</dbReference>
<dbReference type="CDD" id="cd05637">
    <property type="entry name" value="SIS_PGI_PMI_2"/>
    <property type="match status" value="1"/>
</dbReference>
<dbReference type="InterPro" id="IPR001347">
    <property type="entry name" value="SIS_dom"/>
</dbReference>
<name>A0A1F5G2R9_9BACT</name>
<dbReference type="InterPro" id="IPR035484">
    <property type="entry name" value="SIS_PGI/PMI_1"/>
</dbReference>
<dbReference type="InterPro" id="IPR046348">
    <property type="entry name" value="SIS_dom_sf"/>
</dbReference>
<dbReference type="Gene3D" id="3.40.50.10490">
    <property type="entry name" value="Glucose-6-phosphate isomerase like protein, domain 1"/>
    <property type="match status" value="2"/>
</dbReference>
<proteinExistence type="inferred from homology"/>
<dbReference type="GO" id="GO:0005975">
    <property type="term" value="P:carbohydrate metabolic process"/>
    <property type="evidence" value="ECO:0007669"/>
    <property type="project" value="InterPro"/>
</dbReference>
<dbReference type="Proteomes" id="UP000176628">
    <property type="component" value="Unassembled WGS sequence"/>
</dbReference>
<gene>
    <name evidence="4" type="ORF">A2Z23_03405</name>
</gene>
<evidence type="ECO:0000313" key="4">
    <source>
        <dbReference type="EMBL" id="OGD86139.1"/>
    </source>
</evidence>
<organism evidence="4 5">
    <name type="scientific">Candidatus Curtissbacteria bacterium RBG_16_39_7</name>
    <dbReference type="NCBI Taxonomy" id="1797707"/>
    <lineage>
        <taxon>Bacteria</taxon>
        <taxon>Candidatus Curtissiibacteriota</taxon>
    </lineage>
</organism>
<dbReference type="GO" id="GO:0004347">
    <property type="term" value="F:glucose-6-phosphate isomerase activity"/>
    <property type="evidence" value="ECO:0007669"/>
    <property type="project" value="InterPro"/>
</dbReference>
<comment type="similarity">
    <text evidence="1">Belongs to the PGI/PMI family.</text>
</comment>
<dbReference type="GO" id="GO:0097367">
    <property type="term" value="F:carbohydrate derivative binding"/>
    <property type="evidence" value="ECO:0007669"/>
    <property type="project" value="InterPro"/>
</dbReference>
<keyword evidence="2" id="KW-0413">Isomerase</keyword>
<protein>
    <recommendedName>
        <fullName evidence="3">SIS domain-containing protein</fullName>
    </recommendedName>
</protein>
<dbReference type="GO" id="GO:0004476">
    <property type="term" value="F:mannose-6-phosphate isomerase activity"/>
    <property type="evidence" value="ECO:0007669"/>
    <property type="project" value="InterPro"/>
</dbReference>
<dbReference type="CDD" id="cd05017">
    <property type="entry name" value="SIS_PGI_PMI_1"/>
    <property type="match status" value="1"/>
</dbReference>
<comment type="caution">
    <text evidence="4">The sequence shown here is derived from an EMBL/GenBank/DDBJ whole genome shotgun (WGS) entry which is preliminary data.</text>
</comment>
<evidence type="ECO:0000259" key="3">
    <source>
        <dbReference type="PROSITE" id="PS51464"/>
    </source>
</evidence>
<evidence type="ECO:0000256" key="2">
    <source>
        <dbReference type="ARBA" id="ARBA00023235"/>
    </source>
</evidence>
<sequence>MADLDDLAAIKKLDLQNLSGSILALADQVRQVVAGKDKIVVPRAYYGVSNIVVAGMGGSALGPEIVRHLFAPKVKVPITIVRDYSLPAFVDQNTLLILSSYSGNTEETLAAGEEGLKKGAKIVGIATGGKLEQFLKTNSLPSYIFEPKFNPCGQPRMGLGYSIFGILSILTQAGLLDISNSEIEMAIKEIEKANNRFNLEVLRVKNPAKQLAEKINGKIPIVVGAEFLAGNVHTIANQINENAKTFSSWFLLPELDHHLLEGLANPKSNHKNLAFLFLDSNLYSLRIQKRVGVTKEVIGKNGVEFLEFKPGGHSELEQSFEVMVFGSWLSFYLAILADLDPTPIPWVNFLKEKLG</sequence>
<dbReference type="SUPFAM" id="SSF53697">
    <property type="entry name" value="SIS domain"/>
    <property type="match status" value="1"/>
</dbReference>
<dbReference type="PROSITE" id="PS51464">
    <property type="entry name" value="SIS"/>
    <property type="match status" value="1"/>
</dbReference>
<evidence type="ECO:0000256" key="1">
    <source>
        <dbReference type="ARBA" id="ARBA00010523"/>
    </source>
</evidence>